<evidence type="ECO:0000256" key="7">
    <source>
        <dbReference type="ARBA" id="ARBA00023072"/>
    </source>
</evidence>
<evidence type="ECO:0000256" key="3">
    <source>
        <dbReference type="ARBA" id="ARBA00022525"/>
    </source>
</evidence>
<keyword evidence="7" id="KW-0683">Retinol-binding</keyword>
<evidence type="ECO:0000256" key="2">
    <source>
        <dbReference type="ARBA" id="ARBA00006648"/>
    </source>
</evidence>
<dbReference type="GO" id="GO:0019841">
    <property type="term" value="F:retinol binding"/>
    <property type="evidence" value="ECO:0007669"/>
    <property type="project" value="UniProtKB-KW"/>
</dbReference>
<dbReference type="InterPro" id="IPR008632">
    <property type="entry name" value="Gp-FAR-1"/>
</dbReference>
<comment type="subcellular location">
    <subcellularLocation>
        <location evidence="1">Secreted</location>
    </subcellularLocation>
</comment>
<keyword evidence="4 10" id="KW-0732">Signal</keyword>
<comment type="similarity">
    <text evidence="2">Belongs to the fatty-acid and retinol-binding protein (FARBP) family.</text>
</comment>
<keyword evidence="3" id="KW-0964">Secreted</keyword>
<evidence type="ECO:0000256" key="5">
    <source>
        <dbReference type="ARBA" id="ARBA00022893"/>
    </source>
</evidence>
<sequence>MATHVLTAVFIIFTITYATSKPSVPTNAEGEPDIESIPSEVRKFYGSLNAEEKTALKEYAKDLKQGTANFSLTDNIADGIKSGSEGLINKLGALRDLINSKLNNLAPESRGFIVQMLRKFIIILGEGGGLIDVLMGMKNYGRDVLQMYDSLSDKTKQDLLKEFPTIGSIATSDIARVILNRLADYTPSVGWGTTPFPHDEPRKATKKAFTQEPPTRPPHPPSHSSIYPAVTPNASHDDTAGEEEIIKLKVVD</sequence>
<name>F1LE56_ASCSU</name>
<dbReference type="Gene3D" id="1.20.120.1100">
    <property type="match status" value="1"/>
</dbReference>
<dbReference type="Pfam" id="PF05823">
    <property type="entry name" value="Gp-FAR-1"/>
    <property type="match status" value="1"/>
</dbReference>
<dbReference type="GO" id="GO:0005576">
    <property type="term" value="C:extracellular region"/>
    <property type="evidence" value="ECO:0007669"/>
    <property type="project" value="UniProtKB-SubCell"/>
</dbReference>
<evidence type="ECO:0000256" key="10">
    <source>
        <dbReference type="SAM" id="SignalP"/>
    </source>
</evidence>
<evidence type="ECO:0000256" key="1">
    <source>
        <dbReference type="ARBA" id="ARBA00004613"/>
    </source>
</evidence>
<organism evidence="11">
    <name type="scientific">Ascaris suum</name>
    <name type="common">Pig roundworm</name>
    <name type="synonym">Ascaris lumbricoides</name>
    <dbReference type="NCBI Taxonomy" id="6253"/>
    <lineage>
        <taxon>Eukaryota</taxon>
        <taxon>Metazoa</taxon>
        <taxon>Ecdysozoa</taxon>
        <taxon>Nematoda</taxon>
        <taxon>Chromadorea</taxon>
        <taxon>Rhabditida</taxon>
        <taxon>Spirurina</taxon>
        <taxon>Ascaridomorpha</taxon>
        <taxon>Ascaridoidea</taxon>
        <taxon>Ascarididae</taxon>
        <taxon>Ascaris</taxon>
    </lineage>
</organism>
<feature type="region of interest" description="Disordered" evidence="9">
    <location>
        <begin position="191"/>
        <end position="243"/>
    </location>
</feature>
<reference evidence="11" key="1">
    <citation type="journal article" date="2011" name="Genome Res.">
        <title>Deep small RNA sequencing from the nematode Ascaris reveals conservation, functional diversification, and novel developmental profiles.</title>
        <authorList>
            <person name="Wang J."/>
            <person name="Czech B."/>
            <person name="Crunk A."/>
            <person name="Wallace A."/>
            <person name="Mitreva M."/>
            <person name="Hannon G.J."/>
            <person name="Davis R.E."/>
        </authorList>
    </citation>
    <scope>NUCLEOTIDE SEQUENCE</scope>
</reference>
<dbReference type="AlphaFoldDB" id="F1LE56"/>
<evidence type="ECO:0000256" key="9">
    <source>
        <dbReference type="SAM" id="MobiDB-lite"/>
    </source>
</evidence>
<keyword evidence="6" id="KW-0175">Coiled coil</keyword>
<dbReference type="GO" id="GO:0016918">
    <property type="term" value="F:retinal binding"/>
    <property type="evidence" value="ECO:0007669"/>
    <property type="project" value="UniProtKB-KW"/>
</dbReference>
<proteinExistence type="evidence at transcript level"/>
<feature type="signal peptide" evidence="10">
    <location>
        <begin position="1"/>
        <end position="18"/>
    </location>
</feature>
<evidence type="ECO:0000256" key="6">
    <source>
        <dbReference type="ARBA" id="ARBA00023054"/>
    </source>
</evidence>
<feature type="chain" id="PRO_5003266842" evidence="10">
    <location>
        <begin position="19"/>
        <end position="252"/>
    </location>
</feature>
<evidence type="ECO:0000313" key="11">
    <source>
        <dbReference type="EMBL" id="ADY48410.1"/>
    </source>
</evidence>
<evidence type="ECO:0000256" key="8">
    <source>
        <dbReference type="ARBA" id="ARBA00023121"/>
    </source>
</evidence>
<keyword evidence="5" id="KW-0845">Vitamin A</keyword>
<evidence type="ECO:0000256" key="4">
    <source>
        <dbReference type="ARBA" id="ARBA00022729"/>
    </source>
</evidence>
<dbReference type="EMBL" id="JI180085">
    <property type="protein sequence ID" value="ADY48410.1"/>
    <property type="molecule type" value="mRNA"/>
</dbReference>
<keyword evidence="8" id="KW-0446">Lipid-binding</keyword>
<accession>F1LE56</accession>
<protein>
    <submittedName>
        <fullName evidence="11">Fatty-acid and retinol-binding protein 1</fullName>
    </submittedName>
</protein>